<dbReference type="InterPro" id="IPR032710">
    <property type="entry name" value="NTF2-like_dom_sf"/>
</dbReference>
<keyword evidence="4" id="KW-1185">Reference proteome</keyword>
<dbReference type="PANTHER" id="PTHR41534:SF2">
    <property type="entry name" value="3-PHENYLPROPIONATE_CINNAMIC ACID DIOXYGENASE SUBUNIT BETA"/>
    <property type="match status" value="1"/>
</dbReference>
<name>H6RQK6_BLASD</name>
<evidence type="ECO:0000256" key="1">
    <source>
        <dbReference type="ARBA" id="ARBA00009570"/>
    </source>
</evidence>
<keyword evidence="3" id="KW-0223">Dioxygenase</keyword>
<dbReference type="Gene3D" id="3.10.450.50">
    <property type="match status" value="1"/>
</dbReference>
<sequence>MIDVDTGLRTRLLDFLVEESAALDERRYTDWLGLLTDDFVYEVPVPQSREDPGMAQHADGIYLAHESKSFLTMRFTRVDSDYAWAERPAAFIRHFVSNLRVLDAGARDGRWTVGTNVLVARSRLPEATSLSSAGRHDVIVETPDGLRLQHRTVYLDSELPNDSQTSVIY</sequence>
<dbReference type="InterPro" id="IPR000391">
    <property type="entry name" value="Rng_hydr_dOase-bsu"/>
</dbReference>
<comment type="similarity">
    <text evidence="1">Belongs to the bacterial ring-hydroxylating dioxygenase beta subunit family.</text>
</comment>
<dbReference type="EMBL" id="FO117623">
    <property type="protein sequence ID" value="CCG05374.1"/>
    <property type="molecule type" value="Genomic_DNA"/>
</dbReference>
<dbReference type="GO" id="GO:0051213">
    <property type="term" value="F:dioxygenase activity"/>
    <property type="evidence" value="ECO:0007669"/>
    <property type="project" value="UniProtKB-KW"/>
</dbReference>
<dbReference type="Proteomes" id="UP000007517">
    <property type="component" value="Chromosome"/>
</dbReference>
<proteinExistence type="inferred from homology"/>
<dbReference type="GO" id="GO:0019380">
    <property type="term" value="P:3-phenylpropionate catabolic process"/>
    <property type="evidence" value="ECO:0007669"/>
    <property type="project" value="TreeGrafter"/>
</dbReference>
<organism evidence="3 4">
    <name type="scientific">Blastococcus saxobsidens (strain DD2)</name>
    <dbReference type="NCBI Taxonomy" id="1146883"/>
    <lineage>
        <taxon>Bacteria</taxon>
        <taxon>Bacillati</taxon>
        <taxon>Actinomycetota</taxon>
        <taxon>Actinomycetes</taxon>
        <taxon>Geodermatophilales</taxon>
        <taxon>Geodermatophilaceae</taxon>
        <taxon>Blastococcus</taxon>
    </lineage>
</organism>
<protein>
    <submittedName>
        <fullName evidence="3">Aromatic-ring-hydroxylating dioxygenase, small subunit</fullName>
        <ecNumber evidence="3">1.14.12.-</ecNumber>
    </submittedName>
</protein>
<reference evidence="4" key="2">
    <citation type="submission" date="2012-02" db="EMBL/GenBank/DDBJ databases">
        <title>Complete genome sequence of Blastococcus saxobsidens strain DD2.</title>
        <authorList>
            <person name="Genoscope."/>
        </authorList>
    </citation>
    <scope>NUCLEOTIDE SEQUENCE [LARGE SCALE GENOMIC DNA]</scope>
    <source>
        <strain evidence="4">DD2</strain>
    </source>
</reference>
<dbReference type="EC" id="1.14.12.-" evidence="3"/>
<dbReference type="KEGG" id="bsd:BLASA_4571"/>
<accession>H6RQK6</accession>
<evidence type="ECO:0000313" key="3">
    <source>
        <dbReference type="EMBL" id="CCG05374.1"/>
    </source>
</evidence>
<keyword evidence="2 3" id="KW-0560">Oxidoreductase</keyword>
<dbReference type="Pfam" id="PF00866">
    <property type="entry name" value="Ring_hydroxyl_B"/>
    <property type="match status" value="1"/>
</dbReference>
<gene>
    <name evidence="3" type="ordered locus">BLASA_4571</name>
</gene>
<dbReference type="SUPFAM" id="SSF54427">
    <property type="entry name" value="NTF2-like"/>
    <property type="match status" value="1"/>
</dbReference>
<dbReference type="RefSeq" id="WP_014378241.1">
    <property type="nucleotide sequence ID" value="NC_016943.1"/>
</dbReference>
<dbReference type="STRING" id="1146883.BLASA_4571"/>
<evidence type="ECO:0000256" key="2">
    <source>
        <dbReference type="ARBA" id="ARBA00023002"/>
    </source>
</evidence>
<evidence type="ECO:0000313" key="4">
    <source>
        <dbReference type="Proteomes" id="UP000007517"/>
    </source>
</evidence>
<dbReference type="PANTHER" id="PTHR41534">
    <property type="entry name" value="BLR3401 PROTEIN"/>
    <property type="match status" value="1"/>
</dbReference>
<dbReference type="eggNOG" id="COG5517">
    <property type="taxonomic scope" value="Bacteria"/>
</dbReference>
<reference evidence="3 4" key="1">
    <citation type="journal article" date="2012" name="J. Bacteriol.">
        <title>Genome Sequence of Blastococcus saxobsidens DD2, a Stone-Inhabiting Bacterium.</title>
        <authorList>
            <person name="Chouaia B."/>
            <person name="Crotti E."/>
            <person name="Brusetti L."/>
            <person name="Daffonchio D."/>
            <person name="Essoussi I."/>
            <person name="Nouioui I."/>
            <person name="Sbissi I."/>
            <person name="Ghodhbane-Gtari F."/>
            <person name="Gtari M."/>
            <person name="Vacherie B."/>
            <person name="Barbe V."/>
            <person name="Medigue C."/>
            <person name="Gury J."/>
            <person name="Pujic P."/>
            <person name="Normand P."/>
        </authorList>
    </citation>
    <scope>NUCLEOTIDE SEQUENCE [LARGE SCALE GENOMIC DNA]</scope>
    <source>
        <strain evidence="3 4">DD2</strain>
    </source>
</reference>
<dbReference type="HOGENOM" id="CLU_102527_1_1_11"/>
<dbReference type="AlphaFoldDB" id="H6RQK6"/>